<dbReference type="GO" id="GO:0006147">
    <property type="term" value="P:guanine catabolic process"/>
    <property type="evidence" value="ECO:0007669"/>
    <property type="project" value="UniProtKB-UniRule"/>
</dbReference>
<name>A0A5C1NIQ8_9GAMM</name>
<dbReference type="InterPro" id="IPR011059">
    <property type="entry name" value="Metal-dep_hydrolase_composite"/>
</dbReference>
<dbReference type="InterPro" id="IPR051607">
    <property type="entry name" value="Metallo-dep_hydrolases"/>
</dbReference>
<comment type="function">
    <text evidence="8">Catalyzes the hydrolytic deamination of guanine, producing xanthine and ammonia.</text>
</comment>
<accession>A0A5C1NIQ8</accession>
<evidence type="ECO:0000259" key="10">
    <source>
        <dbReference type="Pfam" id="PF01979"/>
    </source>
</evidence>
<dbReference type="Gene3D" id="2.30.40.10">
    <property type="entry name" value="Urease, subunit C, domain 1"/>
    <property type="match status" value="1"/>
</dbReference>
<dbReference type="SUPFAM" id="SSF51338">
    <property type="entry name" value="Composite domain of metallo-dependent hydrolases"/>
    <property type="match status" value="2"/>
</dbReference>
<proteinExistence type="inferred from homology"/>
<evidence type="ECO:0000256" key="8">
    <source>
        <dbReference type="RuleBase" id="RU366009"/>
    </source>
</evidence>
<evidence type="ECO:0000313" key="12">
    <source>
        <dbReference type="Proteomes" id="UP000324285"/>
    </source>
</evidence>
<gene>
    <name evidence="11" type="primary">guaD</name>
    <name evidence="11" type="ORF">E4T21_10605</name>
</gene>
<evidence type="ECO:0000256" key="3">
    <source>
        <dbReference type="ARBA" id="ARBA00012781"/>
    </source>
</evidence>
<evidence type="ECO:0000256" key="2">
    <source>
        <dbReference type="ARBA" id="ARBA00006745"/>
    </source>
</evidence>
<keyword evidence="5 8" id="KW-0378">Hydrolase</keyword>
<dbReference type="Pfam" id="PF01979">
    <property type="entry name" value="Amidohydro_1"/>
    <property type="match status" value="1"/>
</dbReference>
<organism evidence="11 12">
    <name type="scientific">Halomonas binhaiensis</name>
    <dbReference type="NCBI Taxonomy" id="2562282"/>
    <lineage>
        <taxon>Bacteria</taxon>
        <taxon>Pseudomonadati</taxon>
        <taxon>Pseudomonadota</taxon>
        <taxon>Gammaproteobacteria</taxon>
        <taxon>Oceanospirillales</taxon>
        <taxon>Halomonadaceae</taxon>
        <taxon>Halomonas</taxon>
    </lineage>
</organism>
<feature type="domain" description="Amidohydrolase-related" evidence="10">
    <location>
        <begin position="91"/>
        <end position="451"/>
    </location>
</feature>
<dbReference type="GO" id="GO:0005829">
    <property type="term" value="C:cytosol"/>
    <property type="evidence" value="ECO:0007669"/>
    <property type="project" value="TreeGrafter"/>
</dbReference>
<comment type="catalytic activity">
    <reaction evidence="8">
        <text>guanine + H2O + H(+) = xanthine + NH4(+)</text>
        <dbReference type="Rhea" id="RHEA:14665"/>
        <dbReference type="ChEBI" id="CHEBI:15377"/>
        <dbReference type="ChEBI" id="CHEBI:15378"/>
        <dbReference type="ChEBI" id="CHEBI:16235"/>
        <dbReference type="ChEBI" id="CHEBI:17712"/>
        <dbReference type="ChEBI" id="CHEBI:28938"/>
        <dbReference type="EC" id="3.5.4.3"/>
    </reaction>
</comment>
<evidence type="ECO:0000256" key="4">
    <source>
        <dbReference type="ARBA" id="ARBA00022723"/>
    </source>
</evidence>
<evidence type="ECO:0000256" key="1">
    <source>
        <dbReference type="ARBA" id="ARBA00004984"/>
    </source>
</evidence>
<feature type="region of interest" description="Disordered" evidence="9">
    <location>
        <begin position="1"/>
        <end position="20"/>
    </location>
</feature>
<dbReference type="KEGG" id="hbh:E4T21_10605"/>
<keyword evidence="6 8" id="KW-0862">Zinc</keyword>
<dbReference type="NCBIfam" id="TIGR02967">
    <property type="entry name" value="guan_deamin"/>
    <property type="match status" value="1"/>
</dbReference>
<feature type="compositionally biased region" description="Polar residues" evidence="9">
    <location>
        <begin position="1"/>
        <end position="17"/>
    </location>
</feature>
<dbReference type="PANTHER" id="PTHR11271">
    <property type="entry name" value="GUANINE DEAMINASE"/>
    <property type="match status" value="1"/>
</dbReference>
<dbReference type="SUPFAM" id="SSF51556">
    <property type="entry name" value="Metallo-dependent hydrolases"/>
    <property type="match status" value="1"/>
</dbReference>
<dbReference type="InterPro" id="IPR032466">
    <property type="entry name" value="Metal_Hydrolase"/>
</dbReference>
<dbReference type="PANTHER" id="PTHR11271:SF6">
    <property type="entry name" value="GUANINE DEAMINASE"/>
    <property type="match status" value="1"/>
</dbReference>
<dbReference type="InterPro" id="IPR006680">
    <property type="entry name" value="Amidohydro-rel"/>
</dbReference>
<sequence>MINPDPSLNQAHSPTQDESLDTGRDWLMRARILSFDSDPGDADSPREGSVVYHQDGALWWANGRIQAVGDYTELAPRLPADISIIDQRDKLVMPGFIDSHVHYVQLEIMASYGRQLLDWLNEYTFPEECRFAQFAHAEKMADVFLDELMRVGTTTAQVFCSSHPNSVDAFFTAAQRRGLCMLAGKVLMDRHAPDSLTDDTIGGIRDSERLISDWHGTDRLGYSVTPRFAPTSTRAQLDAAGGLLRNDPSLWLQTHLSENLGELDWVAELFPDSRDYLEVYEQSGLVGPRSTFAHGIHLDDGMRQRLAERGANIAFCPSSNLFLGSGLFDRRAARDTGLNLTLASDIGAGTDLSGLATLKAGYQVGQLRGQPLTAWAGFHALTLGNAQSLSLDDRIGRLAHGMEADFVVIDLFASPLLARRMSRCQTLAEELFTLMMLGDDRAIYETWAGGRLQHRRSA</sequence>
<comment type="similarity">
    <text evidence="2 8">Belongs to the metallo-dependent hydrolases superfamily. ATZ/TRZ family.</text>
</comment>
<evidence type="ECO:0000256" key="9">
    <source>
        <dbReference type="SAM" id="MobiDB-lite"/>
    </source>
</evidence>
<dbReference type="Gene3D" id="3.20.20.140">
    <property type="entry name" value="Metal-dependent hydrolases"/>
    <property type="match status" value="1"/>
</dbReference>
<evidence type="ECO:0000256" key="5">
    <source>
        <dbReference type="ARBA" id="ARBA00022801"/>
    </source>
</evidence>
<reference evidence="11" key="1">
    <citation type="submission" date="2021-02" db="EMBL/GenBank/DDBJ databases">
        <title>Strain Y2R2, a novel species of the genus Halomonas.</title>
        <authorList>
            <person name="Huang H."/>
        </authorList>
    </citation>
    <scope>NUCLEOTIDE SEQUENCE</scope>
    <source>
        <strain evidence="11">Y2R2</strain>
    </source>
</reference>
<dbReference type="Proteomes" id="UP000324285">
    <property type="component" value="Chromosome"/>
</dbReference>
<dbReference type="GO" id="GO:0008892">
    <property type="term" value="F:guanine deaminase activity"/>
    <property type="evidence" value="ECO:0007669"/>
    <property type="project" value="UniProtKB-UniRule"/>
</dbReference>
<protein>
    <recommendedName>
        <fullName evidence="3 7">Guanine deaminase</fullName>
        <shortName evidence="8">Guanase</shortName>
        <ecNumber evidence="3 7">3.5.4.3</ecNumber>
    </recommendedName>
    <alternativeName>
        <fullName evidence="8">Guanine aminohydrolase</fullName>
    </alternativeName>
</protein>
<dbReference type="OrthoDB" id="9787621at2"/>
<dbReference type="EC" id="3.5.4.3" evidence="3 7"/>
<dbReference type="EMBL" id="CP038437">
    <property type="protein sequence ID" value="QEM81955.1"/>
    <property type="molecule type" value="Genomic_DNA"/>
</dbReference>
<dbReference type="AlphaFoldDB" id="A0A5C1NIQ8"/>
<evidence type="ECO:0000256" key="7">
    <source>
        <dbReference type="NCBIfam" id="TIGR02967"/>
    </source>
</evidence>
<dbReference type="GO" id="GO:0008270">
    <property type="term" value="F:zinc ion binding"/>
    <property type="evidence" value="ECO:0007669"/>
    <property type="project" value="UniProtKB-UniRule"/>
</dbReference>
<dbReference type="NCBIfam" id="NF006679">
    <property type="entry name" value="PRK09228.1"/>
    <property type="match status" value="1"/>
</dbReference>
<comment type="pathway">
    <text evidence="1 8">Purine metabolism; guanine degradation; xanthine from guanine: step 1/1.</text>
</comment>
<evidence type="ECO:0000256" key="6">
    <source>
        <dbReference type="ARBA" id="ARBA00022833"/>
    </source>
</evidence>
<comment type="cofactor">
    <cofactor evidence="8">
        <name>Zn(2+)</name>
        <dbReference type="ChEBI" id="CHEBI:29105"/>
    </cofactor>
    <text evidence="8">Binds 1 zinc ion per subunit.</text>
</comment>
<dbReference type="UniPathway" id="UPA00603">
    <property type="reaction ID" value="UER00660"/>
</dbReference>
<evidence type="ECO:0000313" key="11">
    <source>
        <dbReference type="EMBL" id="QEM81955.1"/>
    </source>
</evidence>
<keyword evidence="4 8" id="KW-0479">Metal-binding</keyword>
<dbReference type="InterPro" id="IPR014311">
    <property type="entry name" value="Guanine_deaminase"/>
</dbReference>
<keyword evidence="12" id="KW-1185">Reference proteome</keyword>